<feature type="non-terminal residue" evidence="2">
    <location>
        <position position="75"/>
    </location>
</feature>
<dbReference type="PANTHER" id="PTHR23135:SF4">
    <property type="entry name" value="UDP-N-ACETYLMURAMOYL-L-ALANYL-D-GLUTAMATE--2,6-DIAMINOPIMELATE LIGASE MURE HOMOLOG, CHLOROPLASTIC"/>
    <property type="match status" value="1"/>
</dbReference>
<organism evidence="2">
    <name type="scientific">marine sediment metagenome</name>
    <dbReference type="NCBI Taxonomy" id="412755"/>
    <lineage>
        <taxon>unclassified sequences</taxon>
        <taxon>metagenomes</taxon>
        <taxon>ecological metagenomes</taxon>
    </lineage>
</organism>
<reference evidence="2" key="1">
    <citation type="journal article" date="2014" name="Front. Microbiol.">
        <title>High frequency of phylogenetically diverse reductive dehalogenase-homologous genes in deep subseafloor sedimentary metagenomes.</title>
        <authorList>
            <person name="Kawai M."/>
            <person name="Futagami T."/>
            <person name="Toyoda A."/>
            <person name="Takaki Y."/>
            <person name="Nishi S."/>
            <person name="Hori S."/>
            <person name="Arai W."/>
            <person name="Tsubouchi T."/>
            <person name="Morono Y."/>
            <person name="Uchiyama I."/>
            <person name="Ito T."/>
            <person name="Fujiyama A."/>
            <person name="Inagaki F."/>
            <person name="Takami H."/>
        </authorList>
    </citation>
    <scope>NUCLEOTIDE SEQUENCE</scope>
    <source>
        <strain evidence="2">Expedition CK06-06</strain>
    </source>
</reference>
<dbReference type="Pfam" id="PF01225">
    <property type="entry name" value="Mur_ligase"/>
    <property type="match status" value="1"/>
</dbReference>
<feature type="domain" description="Mur ligase N-terminal catalytic" evidence="1">
    <location>
        <begin position="23"/>
        <end position="70"/>
    </location>
</feature>
<dbReference type="PANTHER" id="PTHR23135">
    <property type="entry name" value="MUR LIGASE FAMILY MEMBER"/>
    <property type="match status" value="1"/>
</dbReference>
<dbReference type="EMBL" id="BARW01033174">
    <property type="protein sequence ID" value="GAJ06948.1"/>
    <property type="molecule type" value="Genomic_DNA"/>
</dbReference>
<dbReference type="InterPro" id="IPR000713">
    <property type="entry name" value="Mur_ligase_N"/>
</dbReference>
<dbReference type="Gene3D" id="3.40.1390.10">
    <property type="entry name" value="MurE/MurF, N-terminal domain"/>
    <property type="match status" value="1"/>
</dbReference>
<dbReference type="InterPro" id="IPR035911">
    <property type="entry name" value="MurE/MurF_N"/>
</dbReference>
<evidence type="ECO:0000259" key="1">
    <source>
        <dbReference type="Pfam" id="PF01225"/>
    </source>
</evidence>
<dbReference type="SUPFAM" id="SSF63418">
    <property type="entry name" value="MurE/MurF N-terminal domain"/>
    <property type="match status" value="1"/>
</dbReference>
<gene>
    <name evidence="2" type="ORF">S12H4_52311</name>
</gene>
<comment type="caution">
    <text evidence="2">The sequence shown here is derived from an EMBL/GenBank/DDBJ whole genome shotgun (WGS) entry which is preliminary data.</text>
</comment>
<proteinExistence type="predicted"/>
<evidence type="ECO:0000313" key="2">
    <source>
        <dbReference type="EMBL" id="GAJ06948.1"/>
    </source>
</evidence>
<dbReference type="GO" id="GO:0016881">
    <property type="term" value="F:acid-amino acid ligase activity"/>
    <property type="evidence" value="ECO:0007669"/>
    <property type="project" value="InterPro"/>
</dbReference>
<protein>
    <recommendedName>
        <fullName evidence="1">Mur ligase N-terminal catalytic domain-containing protein</fullName>
    </recommendedName>
</protein>
<accession>X1TNR4</accession>
<dbReference type="AlphaFoldDB" id="X1TNR4"/>
<name>X1TNR4_9ZZZZ</name>
<sequence length="75" mass="8009">MKINELSSCLAASRLYGEGETEISDIQADSRKVKPGDLFICLPGFTVDGHEFAPQAAAKGASALVCERKLDIDLP</sequence>